<gene>
    <name evidence="2" type="ORF">B0T19DRAFT_13822</name>
</gene>
<name>A0AAE0J290_9PEZI</name>
<dbReference type="AlphaFoldDB" id="A0AAE0J290"/>
<reference evidence="2" key="2">
    <citation type="submission" date="2023-06" db="EMBL/GenBank/DDBJ databases">
        <authorList>
            <consortium name="Lawrence Berkeley National Laboratory"/>
            <person name="Haridas S."/>
            <person name="Hensen N."/>
            <person name="Bonometti L."/>
            <person name="Westerberg I."/>
            <person name="Brannstrom I.O."/>
            <person name="Guillou S."/>
            <person name="Cros-Aarteil S."/>
            <person name="Calhoun S."/>
            <person name="Kuo A."/>
            <person name="Mondo S."/>
            <person name="Pangilinan J."/>
            <person name="Riley R."/>
            <person name="Labutti K."/>
            <person name="Andreopoulos B."/>
            <person name="Lipzen A."/>
            <person name="Chen C."/>
            <person name="Yanf M."/>
            <person name="Daum C."/>
            <person name="Ng V."/>
            <person name="Clum A."/>
            <person name="Steindorff A."/>
            <person name="Ohm R."/>
            <person name="Martin F."/>
            <person name="Silar P."/>
            <person name="Natvig D."/>
            <person name="Lalanne C."/>
            <person name="Gautier V."/>
            <person name="Ament-Velasquez S.L."/>
            <person name="Kruys A."/>
            <person name="Hutchinson M.I."/>
            <person name="Powell A.J."/>
            <person name="Barry K."/>
            <person name="Miller A.N."/>
            <person name="Grigoriev I.V."/>
            <person name="Debuchy R."/>
            <person name="Gladieux P."/>
            <person name="Thoren M.H."/>
            <person name="Johannesson H."/>
        </authorList>
    </citation>
    <scope>NUCLEOTIDE SEQUENCE</scope>
    <source>
        <strain evidence="2">SMH4131-1</strain>
    </source>
</reference>
<keyword evidence="3" id="KW-1185">Reference proteome</keyword>
<proteinExistence type="predicted"/>
<organism evidence="2 3">
    <name type="scientific">Cercophora scortea</name>
    <dbReference type="NCBI Taxonomy" id="314031"/>
    <lineage>
        <taxon>Eukaryota</taxon>
        <taxon>Fungi</taxon>
        <taxon>Dikarya</taxon>
        <taxon>Ascomycota</taxon>
        <taxon>Pezizomycotina</taxon>
        <taxon>Sordariomycetes</taxon>
        <taxon>Sordariomycetidae</taxon>
        <taxon>Sordariales</taxon>
        <taxon>Lasiosphaeriaceae</taxon>
        <taxon>Cercophora</taxon>
    </lineage>
</organism>
<evidence type="ECO:0000313" key="2">
    <source>
        <dbReference type="EMBL" id="KAK3335617.1"/>
    </source>
</evidence>
<evidence type="ECO:0000313" key="3">
    <source>
        <dbReference type="Proteomes" id="UP001286456"/>
    </source>
</evidence>
<reference evidence="2" key="1">
    <citation type="journal article" date="2023" name="Mol. Phylogenet. Evol.">
        <title>Genome-scale phylogeny and comparative genomics of the fungal order Sordariales.</title>
        <authorList>
            <person name="Hensen N."/>
            <person name="Bonometti L."/>
            <person name="Westerberg I."/>
            <person name="Brannstrom I.O."/>
            <person name="Guillou S."/>
            <person name="Cros-Aarteil S."/>
            <person name="Calhoun S."/>
            <person name="Haridas S."/>
            <person name="Kuo A."/>
            <person name="Mondo S."/>
            <person name="Pangilinan J."/>
            <person name="Riley R."/>
            <person name="LaButti K."/>
            <person name="Andreopoulos B."/>
            <person name="Lipzen A."/>
            <person name="Chen C."/>
            <person name="Yan M."/>
            <person name="Daum C."/>
            <person name="Ng V."/>
            <person name="Clum A."/>
            <person name="Steindorff A."/>
            <person name="Ohm R.A."/>
            <person name="Martin F."/>
            <person name="Silar P."/>
            <person name="Natvig D.O."/>
            <person name="Lalanne C."/>
            <person name="Gautier V."/>
            <person name="Ament-Velasquez S.L."/>
            <person name="Kruys A."/>
            <person name="Hutchinson M.I."/>
            <person name="Powell A.J."/>
            <person name="Barry K."/>
            <person name="Miller A.N."/>
            <person name="Grigoriev I.V."/>
            <person name="Debuchy R."/>
            <person name="Gladieux P."/>
            <person name="Hiltunen Thoren M."/>
            <person name="Johannesson H."/>
        </authorList>
    </citation>
    <scope>NUCLEOTIDE SEQUENCE</scope>
    <source>
        <strain evidence="2">SMH4131-1</strain>
    </source>
</reference>
<dbReference type="EMBL" id="JAUEPO010000001">
    <property type="protein sequence ID" value="KAK3335617.1"/>
    <property type="molecule type" value="Genomic_DNA"/>
</dbReference>
<sequence length="300" mass="33443">MATALAPAPPSLPQAHDHSCCIPTPEEDFISGDHPLDPADFERCCPLDNGRHHYSYQAGQAGQLDKLPLELAQTILLQLDIPTLTGFRRVNRWAACLVDSLHPYSQVLKHCPGVLRAVISLQASSYSLTTLYRTLTSTTQCASCDCPGGYLYLITCRRVCHHCFTTRPEYLPVALSLVTYHTKLTPRETASLPSIVTLPRPQILRRTIPHGTTFVDRQALLDKVGERDITAWPLWIGRSMAKRATLRYSVVMAVPYIHPSDQAADWDADCTRCLDRRNPRLGREEIAPLPRLNGTLGLLL</sequence>
<protein>
    <recommendedName>
        <fullName evidence="1">F-box domain-containing protein</fullName>
    </recommendedName>
</protein>
<accession>A0AAE0J290</accession>
<feature type="domain" description="F-box" evidence="1">
    <location>
        <begin position="61"/>
        <end position="107"/>
    </location>
</feature>
<evidence type="ECO:0000259" key="1">
    <source>
        <dbReference type="PROSITE" id="PS50181"/>
    </source>
</evidence>
<dbReference type="InterPro" id="IPR001810">
    <property type="entry name" value="F-box_dom"/>
</dbReference>
<dbReference type="Proteomes" id="UP001286456">
    <property type="component" value="Unassembled WGS sequence"/>
</dbReference>
<dbReference type="PROSITE" id="PS50181">
    <property type="entry name" value="FBOX"/>
    <property type="match status" value="1"/>
</dbReference>
<comment type="caution">
    <text evidence="2">The sequence shown here is derived from an EMBL/GenBank/DDBJ whole genome shotgun (WGS) entry which is preliminary data.</text>
</comment>